<organism evidence="9">
    <name type="scientific">Candidatus Kentrum eta</name>
    <dbReference type="NCBI Taxonomy" id="2126337"/>
    <lineage>
        <taxon>Bacteria</taxon>
        <taxon>Pseudomonadati</taxon>
        <taxon>Pseudomonadota</taxon>
        <taxon>Gammaproteobacteria</taxon>
        <taxon>Candidatus Kentrum</taxon>
    </lineage>
</organism>
<dbReference type="EC" id="3.5.1.19" evidence="6"/>
<dbReference type="InterPro" id="IPR000868">
    <property type="entry name" value="Isochorismatase-like_dom"/>
</dbReference>
<evidence type="ECO:0000313" key="10">
    <source>
        <dbReference type="EMBL" id="VFJ97747.1"/>
    </source>
</evidence>
<dbReference type="SUPFAM" id="SSF52499">
    <property type="entry name" value="Isochorismatase-like hydrolases"/>
    <property type="match status" value="1"/>
</dbReference>
<evidence type="ECO:0000256" key="1">
    <source>
        <dbReference type="ARBA" id="ARBA00006336"/>
    </source>
</evidence>
<dbReference type="AlphaFoldDB" id="A0A450UXN1"/>
<sequence>MANLEDTPEYGALEPGDALIIVDVQPDFCPGGALPIHEGDRVVPVINRWISAAVAKSIPIYASRDWHPVEHMSFEPYGGPWPAHCVQDTDGARFHPDLALPDATVKVTKGVRFDQDQNSAFDQTGLAGQLRGNGVKRLWVTGLAEDVCVLATALDGRQEGFEVMLIKDATRPVSCEGCEEALREMREAGVGIV</sequence>
<feature type="domain" description="Isochorismatase-like" evidence="8">
    <location>
        <begin position="18"/>
        <end position="190"/>
    </location>
</feature>
<evidence type="ECO:0000313" key="9">
    <source>
        <dbReference type="EMBL" id="VFJ97253.1"/>
    </source>
</evidence>
<name>A0A450UXN1_9GAMM</name>
<comment type="pathway">
    <text evidence="5">Cofactor biosynthesis; nicotinate biosynthesis; nicotinate from nicotinamide: step 1/1.</text>
</comment>
<evidence type="ECO:0000313" key="11">
    <source>
        <dbReference type="EMBL" id="VFK03085.1"/>
    </source>
</evidence>
<evidence type="ECO:0000256" key="3">
    <source>
        <dbReference type="ARBA" id="ARBA00022723"/>
    </source>
</evidence>
<reference evidence="9" key="1">
    <citation type="submission" date="2019-02" db="EMBL/GenBank/DDBJ databases">
        <authorList>
            <person name="Gruber-Vodicka R. H."/>
            <person name="Seah K. B. B."/>
        </authorList>
    </citation>
    <scope>NUCLEOTIDE SEQUENCE</scope>
    <source>
        <strain evidence="11">BECK_SA2B12</strain>
        <strain evidence="9">BECK_SA2B15</strain>
        <strain evidence="10">BECK_SA2B20</strain>
    </source>
</reference>
<dbReference type="PANTHER" id="PTHR11080">
    <property type="entry name" value="PYRAZINAMIDASE/NICOTINAMIDASE"/>
    <property type="match status" value="1"/>
</dbReference>
<gene>
    <name evidence="9" type="ORF">BECKH772A_GA0070896_101173</name>
    <name evidence="10" type="ORF">BECKH772B_GA0070898_101183</name>
    <name evidence="11" type="ORF">BECKH772C_GA0070978_101133</name>
</gene>
<proteinExistence type="inferred from homology"/>
<dbReference type="GO" id="GO:0046872">
    <property type="term" value="F:metal ion binding"/>
    <property type="evidence" value="ECO:0007669"/>
    <property type="project" value="UniProtKB-KW"/>
</dbReference>
<dbReference type="EMBL" id="CAADFI010000118">
    <property type="protein sequence ID" value="VFJ97747.1"/>
    <property type="molecule type" value="Genomic_DNA"/>
</dbReference>
<keyword evidence="3" id="KW-0479">Metal-binding</keyword>
<keyword evidence="4" id="KW-0378">Hydrolase</keyword>
<dbReference type="Pfam" id="PF00857">
    <property type="entry name" value="Isochorismatase"/>
    <property type="match status" value="1"/>
</dbReference>
<keyword evidence="2" id="KW-0662">Pyridine nucleotide biosynthesis</keyword>
<evidence type="ECO:0000256" key="6">
    <source>
        <dbReference type="ARBA" id="ARBA00039017"/>
    </source>
</evidence>
<dbReference type="CDD" id="cd01011">
    <property type="entry name" value="nicotinamidase"/>
    <property type="match status" value="1"/>
</dbReference>
<dbReference type="PANTHER" id="PTHR11080:SF2">
    <property type="entry name" value="LD05707P"/>
    <property type="match status" value="1"/>
</dbReference>
<evidence type="ECO:0000256" key="4">
    <source>
        <dbReference type="ARBA" id="ARBA00022801"/>
    </source>
</evidence>
<dbReference type="GO" id="GO:0019363">
    <property type="term" value="P:pyridine nucleotide biosynthetic process"/>
    <property type="evidence" value="ECO:0007669"/>
    <property type="project" value="UniProtKB-KW"/>
</dbReference>
<evidence type="ECO:0000259" key="8">
    <source>
        <dbReference type="Pfam" id="PF00857"/>
    </source>
</evidence>
<comment type="similarity">
    <text evidence="1">Belongs to the isochorismatase family.</text>
</comment>
<dbReference type="GO" id="GO:0008936">
    <property type="term" value="F:nicotinamidase activity"/>
    <property type="evidence" value="ECO:0007669"/>
    <property type="project" value="UniProtKB-EC"/>
</dbReference>
<evidence type="ECO:0000256" key="5">
    <source>
        <dbReference type="ARBA" id="ARBA00037900"/>
    </source>
</evidence>
<dbReference type="Gene3D" id="3.40.50.850">
    <property type="entry name" value="Isochorismatase-like"/>
    <property type="match status" value="1"/>
</dbReference>
<accession>A0A450UXN1</accession>
<dbReference type="InterPro" id="IPR036380">
    <property type="entry name" value="Isochorismatase-like_sf"/>
</dbReference>
<evidence type="ECO:0000256" key="2">
    <source>
        <dbReference type="ARBA" id="ARBA00022642"/>
    </source>
</evidence>
<dbReference type="EMBL" id="CAADFJ010000113">
    <property type="protein sequence ID" value="VFK03085.1"/>
    <property type="molecule type" value="Genomic_DNA"/>
</dbReference>
<protein>
    <recommendedName>
        <fullName evidence="6">nicotinamidase</fullName>
        <ecNumber evidence="6">3.5.1.19</ecNumber>
    </recommendedName>
    <alternativeName>
        <fullName evidence="7">Nicotinamide deamidase</fullName>
    </alternativeName>
</protein>
<dbReference type="InterPro" id="IPR052347">
    <property type="entry name" value="Isochorismatase_Nicotinamidase"/>
</dbReference>
<dbReference type="EMBL" id="CAADFG010000117">
    <property type="protein sequence ID" value="VFJ97253.1"/>
    <property type="molecule type" value="Genomic_DNA"/>
</dbReference>
<evidence type="ECO:0000256" key="7">
    <source>
        <dbReference type="ARBA" id="ARBA00043224"/>
    </source>
</evidence>